<dbReference type="Proteomes" id="UP000494245">
    <property type="component" value="Unassembled WGS sequence"/>
</dbReference>
<gene>
    <name evidence="2" type="ORF">NNJEOMEG_00785</name>
</gene>
<sequence length="527" mass="56306">MTAMLHHDARSLGRRTLGLLSEALLVLALSAAGAWMALGIHGVHDYQDFSSYMAGGMAFVLQGAEPDMPVAVEDLDRPGSAGRFTGYPNKLFQLTLGLYSVTLAPDRQPSSMALLSCAVLLAANGLFWLLARLHCGPTASALVLATLNLAWPFRLYGLTMVRPLSDPYLMAMVCAAAFLAVRRGVAWAGPAMGVGFLFRAQAIQVLPFVPLLDARASKRSVALYLGVFAAVMLLENALFGLFFQLEPKGSSTGFYARTFFASIDVALAKTALPRTIAMVWNEPMLHGLAVVAAFLGAALFSRRLLDATRRLSRFALCVAGMAFFGWFVMSLSMTDGQAPRYFIYGMPFALLAALLAARDMAFGPQGSPGRAAAPWLAGGAWLAVAGLLALAVLPYPPADVARKFRQSDMACSAGPLAVPAGAVVGCPSLQEAFRASAILGARAVLLPASYEAFRQGTRNAALDFLLVPESTAYFPQHQGWAEAAKAQELRDNAGNTFTRVCDYHLFGLHTPFGVYRRESVPARLAAP</sequence>
<feature type="transmembrane region" description="Helical" evidence="1">
    <location>
        <begin position="373"/>
        <end position="395"/>
    </location>
</feature>
<feature type="transmembrane region" description="Helical" evidence="1">
    <location>
        <begin position="311"/>
        <end position="329"/>
    </location>
</feature>
<accession>A0A6V8LTJ2</accession>
<feature type="transmembrane region" description="Helical" evidence="1">
    <location>
        <begin position="221"/>
        <end position="242"/>
    </location>
</feature>
<feature type="transmembrane region" description="Helical" evidence="1">
    <location>
        <begin position="137"/>
        <end position="156"/>
    </location>
</feature>
<keyword evidence="1" id="KW-0812">Transmembrane</keyword>
<reference evidence="2 3" key="1">
    <citation type="submission" date="2020-04" db="EMBL/GenBank/DDBJ databases">
        <authorList>
            <consortium name="Desulfovibrio sp. FSS-1 genome sequencing consortium"/>
            <person name="Shimoshige H."/>
            <person name="Kobayashi H."/>
            <person name="Maekawa T."/>
        </authorList>
    </citation>
    <scope>NUCLEOTIDE SEQUENCE [LARGE SCALE GENOMIC DNA]</scope>
    <source>
        <strain evidence="2 3">SIID29052-01</strain>
    </source>
</reference>
<keyword evidence="1" id="KW-0472">Membrane</keyword>
<dbReference type="EMBL" id="BLTE01000002">
    <property type="protein sequence ID" value="GFK92957.1"/>
    <property type="molecule type" value="Genomic_DNA"/>
</dbReference>
<feature type="transmembrane region" description="Helical" evidence="1">
    <location>
        <begin position="284"/>
        <end position="305"/>
    </location>
</feature>
<keyword evidence="3" id="KW-1185">Reference proteome</keyword>
<organism evidence="2 3">
    <name type="scientific">Fundidesulfovibrio magnetotacticus</name>
    <dbReference type="NCBI Taxonomy" id="2730080"/>
    <lineage>
        <taxon>Bacteria</taxon>
        <taxon>Pseudomonadati</taxon>
        <taxon>Thermodesulfobacteriota</taxon>
        <taxon>Desulfovibrionia</taxon>
        <taxon>Desulfovibrionales</taxon>
        <taxon>Desulfovibrionaceae</taxon>
        <taxon>Fundidesulfovibrio</taxon>
    </lineage>
</organism>
<protein>
    <submittedName>
        <fullName evidence="2">Uncharacterized protein</fullName>
    </submittedName>
</protein>
<name>A0A6V8LTJ2_9BACT</name>
<evidence type="ECO:0000313" key="2">
    <source>
        <dbReference type="EMBL" id="GFK92957.1"/>
    </source>
</evidence>
<feature type="transmembrane region" description="Helical" evidence="1">
    <location>
        <begin position="23"/>
        <end position="43"/>
    </location>
</feature>
<evidence type="ECO:0000256" key="1">
    <source>
        <dbReference type="SAM" id="Phobius"/>
    </source>
</evidence>
<dbReference type="AlphaFoldDB" id="A0A6V8LTJ2"/>
<feature type="transmembrane region" description="Helical" evidence="1">
    <location>
        <begin position="341"/>
        <end position="361"/>
    </location>
</feature>
<feature type="transmembrane region" description="Helical" evidence="1">
    <location>
        <begin position="112"/>
        <end position="131"/>
    </location>
</feature>
<evidence type="ECO:0000313" key="3">
    <source>
        <dbReference type="Proteomes" id="UP000494245"/>
    </source>
</evidence>
<reference evidence="2 3" key="2">
    <citation type="submission" date="2020-05" db="EMBL/GenBank/DDBJ databases">
        <title>Draft genome sequence of Desulfovibrio sp. strainFSS-1.</title>
        <authorList>
            <person name="Shimoshige H."/>
            <person name="Kobayashi H."/>
            <person name="Maekawa T."/>
        </authorList>
    </citation>
    <scope>NUCLEOTIDE SEQUENCE [LARGE SCALE GENOMIC DNA]</scope>
    <source>
        <strain evidence="2 3">SIID29052-01</strain>
    </source>
</reference>
<dbReference type="RefSeq" id="WP_173081515.1">
    <property type="nucleotide sequence ID" value="NZ_BLTE01000002.1"/>
</dbReference>
<comment type="caution">
    <text evidence="2">The sequence shown here is derived from an EMBL/GenBank/DDBJ whole genome shotgun (WGS) entry which is preliminary data.</text>
</comment>
<proteinExistence type="predicted"/>
<keyword evidence="1" id="KW-1133">Transmembrane helix</keyword>